<evidence type="ECO:0000313" key="2">
    <source>
        <dbReference type="Proteomes" id="UP000183180"/>
    </source>
</evidence>
<dbReference type="Proteomes" id="UP000183180">
    <property type="component" value="Unassembled WGS sequence"/>
</dbReference>
<dbReference type="AlphaFoldDB" id="Q70K66"/>
<dbReference type="RefSeq" id="WP_011161149.1">
    <property type="nucleotide sequence ID" value="NC_005307.1"/>
</dbReference>
<dbReference type="STRING" id="158898.SAMN04488548_13030"/>
<protein>
    <submittedName>
        <fullName evidence="1">Uncharacterized protein</fullName>
    </submittedName>
</protein>
<sequence length="163" mass="18491">MTRRTSSDHDDIDLLDLLDGTAERIEQQRRLEAEIATLRQLWEQRRAGRPDGQPVPTGEDWCGRCGQNTFDYGLVINHDLGYLGCPVEVDPTWSTYQCVGFRGAVGYPSSTLTVDDLCDRWDRQFFPDCECGHPWGVHTHAAHPTWSFACNTSCGCPIYRQEP</sequence>
<evidence type="ECO:0000313" key="1">
    <source>
        <dbReference type="EMBL" id="SDT92225.1"/>
    </source>
</evidence>
<gene>
    <name evidence="1" type="ORF">SAMN04488548_13030</name>
</gene>
<dbReference type="OrthoDB" id="4373461at2"/>
<dbReference type="EMBL" id="FNLM01000030">
    <property type="protein sequence ID" value="SDT92225.1"/>
    <property type="molecule type" value="Genomic_DNA"/>
</dbReference>
<reference evidence="1 2" key="1">
    <citation type="submission" date="2016-10" db="EMBL/GenBank/DDBJ databases">
        <authorList>
            <person name="de Groot N.N."/>
        </authorList>
    </citation>
    <scope>NUCLEOTIDE SEQUENCE [LARGE SCALE GENOMIC DNA]</scope>
    <source>
        <strain evidence="1 2">DSM 44215</strain>
    </source>
</reference>
<accession>Q70K66</accession>
<name>Q70K66_9ACTN</name>
<proteinExistence type="predicted"/>
<organism evidence="1 2">
    <name type="scientific">Gordonia westfalica</name>
    <dbReference type="NCBI Taxonomy" id="158898"/>
    <lineage>
        <taxon>Bacteria</taxon>
        <taxon>Bacillati</taxon>
        <taxon>Actinomycetota</taxon>
        <taxon>Actinomycetes</taxon>
        <taxon>Mycobacteriales</taxon>
        <taxon>Gordoniaceae</taxon>
        <taxon>Gordonia</taxon>
    </lineage>
</organism>